<comment type="caution">
    <text evidence="5">The sequence shown here is derived from an EMBL/GenBank/DDBJ whole genome shotgun (WGS) entry which is preliminary data.</text>
</comment>
<accession>A0A4Q7NQC6</accession>
<dbReference type="PROSITE" id="PS51000">
    <property type="entry name" value="HTH_DEOR_2"/>
    <property type="match status" value="1"/>
</dbReference>
<dbReference type="EMBL" id="SGXD01000003">
    <property type="protein sequence ID" value="RZS87521.1"/>
    <property type="molecule type" value="Genomic_DNA"/>
</dbReference>
<dbReference type="SUPFAM" id="SSF46785">
    <property type="entry name" value="Winged helix' DNA-binding domain"/>
    <property type="match status" value="1"/>
</dbReference>
<dbReference type="RefSeq" id="WP_130493633.1">
    <property type="nucleotide sequence ID" value="NZ_SGXD01000003.1"/>
</dbReference>
<dbReference type="SUPFAM" id="SSF100950">
    <property type="entry name" value="NagB/RpiA/CoA transferase-like"/>
    <property type="match status" value="1"/>
</dbReference>
<dbReference type="PROSITE" id="PS00894">
    <property type="entry name" value="HTH_DEOR_1"/>
    <property type="match status" value="1"/>
</dbReference>
<feature type="domain" description="HTH deoR-type" evidence="4">
    <location>
        <begin position="3"/>
        <end position="58"/>
    </location>
</feature>
<gene>
    <name evidence="5" type="ORF">EV189_2952</name>
</gene>
<dbReference type="AlphaFoldDB" id="A0A4Q7NQC6"/>
<protein>
    <submittedName>
        <fullName evidence="5">DeoR family transcriptional regulator</fullName>
    </submittedName>
</protein>
<dbReference type="GO" id="GO:0003700">
    <property type="term" value="F:DNA-binding transcription factor activity"/>
    <property type="evidence" value="ECO:0007669"/>
    <property type="project" value="InterPro"/>
</dbReference>
<keyword evidence="2" id="KW-0238">DNA-binding</keyword>
<dbReference type="InterPro" id="IPR036388">
    <property type="entry name" value="WH-like_DNA-bd_sf"/>
</dbReference>
<proteinExistence type="predicted"/>
<evidence type="ECO:0000256" key="2">
    <source>
        <dbReference type="ARBA" id="ARBA00023125"/>
    </source>
</evidence>
<evidence type="ECO:0000256" key="3">
    <source>
        <dbReference type="ARBA" id="ARBA00023163"/>
    </source>
</evidence>
<dbReference type="OrthoDB" id="7688673at2"/>
<dbReference type="Gene3D" id="1.10.10.10">
    <property type="entry name" value="Winged helix-like DNA-binding domain superfamily/Winged helix DNA-binding domain"/>
    <property type="match status" value="1"/>
</dbReference>
<keyword evidence="6" id="KW-1185">Reference proteome</keyword>
<keyword evidence="1" id="KW-0805">Transcription regulation</keyword>
<sequence>MLAPQRQAQILTDLQSSGGVRVSDLVRKLGVSDMTIRRDLEALARRGLLEKVHGGATLPVQPVSEEPGFVAKSARELQEKDSIGRAAARLVEPGATVAISAGTTTWALAKHLGTVPGLTVVTNSVPVADALSAAEASDRTVILTGGVRTPSNGLVGSVAVASLRSLHVDVVFMGVHGMDERAGLTTPNLAEADTNRAMIESGRRLVVVADHTKWGTVALARFAQVDDIDVVVSDRRLPGRAVEVLGEAAEVVLAGSEDADAGTSGADGVAEGVS</sequence>
<dbReference type="SMART" id="SM00420">
    <property type="entry name" value="HTH_DEOR"/>
    <property type="match status" value="1"/>
</dbReference>
<dbReference type="SMART" id="SM01134">
    <property type="entry name" value="DeoRC"/>
    <property type="match status" value="1"/>
</dbReference>
<reference evidence="5 6" key="1">
    <citation type="submission" date="2019-02" db="EMBL/GenBank/DDBJ databases">
        <title>Genomic Encyclopedia of Type Strains, Phase IV (KMG-IV): sequencing the most valuable type-strain genomes for metagenomic binning, comparative biology and taxonomic classification.</title>
        <authorList>
            <person name="Goeker M."/>
        </authorList>
    </citation>
    <scope>NUCLEOTIDE SEQUENCE [LARGE SCALE GENOMIC DNA]</scope>
    <source>
        <strain evidence="5 6">DSM 45622</strain>
    </source>
</reference>
<dbReference type="InterPro" id="IPR001034">
    <property type="entry name" value="DeoR_HTH"/>
</dbReference>
<dbReference type="GO" id="GO:0003677">
    <property type="term" value="F:DNA binding"/>
    <property type="evidence" value="ECO:0007669"/>
    <property type="project" value="UniProtKB-KW"/>
</dbReference>
<dbReference type="Pfam" id="PF00455">
    <property type="entry name" value="DeoRC"/>
    <property type="match status" value="1"/>
</dbReference>
<keyword evidence="3" id="KW-0804">Transcription</keyword>
<name>A0A4Q7NQC6_9ACTN</name>
<dbReference type="Gene3D" id="3.40.50.1360">
    <property type="match status" value="1"/>
</dbReference>
<dbReference type="InterPro" id="IPR014036">
    <property type="entry name" value="DeoR-like_C"/>
</dbReference>
<dbReference type="PRINTS" id="PR00037">
    <property type="entry name" value="HTHLACR"/>
</dbReference>
<evidence type="ECO:0000256" key="1">
    <source>
        <dbReference type="ARBA" id="ARBA00023015"/>
    </source>
</evidence>
<dbReference type="PANTHER" id="PTHR30363:SF44">
    <property type="entry name" value="AGA OPERON TRANSCRIPTIONAL REPRESSOR-RELATED"/>
    <property type="match status" value="1"/>
</dbReference>
<evidence type="ECO:0000313" key="6">
    <source>
        <dbReference type="Proteomes" id="UP000293638"/>
    </source>
</evidence>
<evidence type="ECO:0000313" key="5">
    <source>
        <dbReference type="EMBL" id="RZS87521.1"/>
    </source>
</evidence>
<dbReference type="PANTHER" id="PTHR30363">
    <property type="entry name" value="HTH-TYPE TRANSCRIPTIONAL REGULATOR SRLR-RELATED"/>
    <property type="match status" value="1"/>
</dbReference>
<dbReference type="Pfam" id="PF08220">
    <property type="entry name" value="HTH_DeoR"/>
    <property type="match status" value="1"/>
</dbReference>
<organism evidence="5 6">
    <name type="scientific">Motilibacter rhizosphaerae</name>
    <dbReference type="NCBI Taxonomy" id="598652"/>
    <lineage>
        <taxon>Bacteria</taxon>
        <taxon>Bacillati</taxon>
        <taxon>Actinomycetota</taxon>
        <taxon>Actinomycetes</taxon>
        <taxon>Motilibacterales</taxon>
        <taxon>Motilibacteraceae</taxon>
        <taxon>Motilibacter</taxon>
    </lineage>
</organism>
<dbReference type="InterPro" id="IPR050313">
    <property type="entry name" value="Carb_Metab_HTH_regulators"/>
</dbReference>
<dbReference type="InterPro" id="IPR018356">
    <property type="entry name" value="Tscrpt_reg_HTH_DeoR_CS"/>
</dbReference>
<evidence type="ECO:0000259" key="4">
    <source>
        <dbReference type="PROSITE" id="PS51000"/>
    </source>
</evidence>
<dbReference type="Proteomes" id="UP000293638">
    <property type="component" value="Unassembled WGS sequence"/>
</dbReference>
<dbReference type="InterPro" id="IPR036390">
    <property type="entry name" value="WH_DNA-bd_sf"/>
</dbReference>
<dbReference type="InterPro" id="IPR037171">
    <property type="entry name" value="NagB/RpiA_transferase-like"/>
</dbReference>